<dbReference type="PANTHER" id="PTHR36439">
    <property type="entry name" value="BLL4334 PROTEIN"/>
    <property type="match status" value="1"/>
</dbReference>
<dbReference type="SUPFAM" id="SSF160379">
    <property type="entry name" value="SP0830-like"/>
    <property type="match status" value="1"/>
</dbReference>
<dbReference type="PIRSF" id="PIRSF008502">
    <property type="entry name" value="UCP008502"/>
    <property type="match status" value="1"/>
</dbReference>
<sequence length="175" mass="19129">MTVYVVLLRGINVGRHKRIAMTDLRRLLADLGYRDVATHLQSGNAVVTSGDEGPDAVAVAVSEGLRDRCGLDVPVVVRTAETFAAAVSANPLEVVDPSRFLVLFCSGTLDTRALSSLDMERYPDERLAVTATEAYTVHEEGLRQARLPDVVARHTDGVVTGRNWRTVLRIAEMTR</sequence>
<keyword evidence="2" id="KW-1185">Reference proteome</keyword>
<accession>A0ABU2MCE8</accession>
<dbReference type="InterPro" id="IPR012545">
    <property type="entry name" value="DUF1697"/>
</dbReference>
<gene>
    <name evidence="1" type="ORF">RM479_18245</name>
</gene>
<organism evidence="1 2">
    <name type="scientific">Nocardiopsis lambiniae</name>
    <dbReference type="NCBI Taxonomy" id="3075539"/>
    <lineage>
        <taxon>Bacteria</taxon>
        <taxon>Bacillati</taxon>
        <taxon>Actinomycetota</taxon>
        <taxon>Actinomycetes</taxon>
        <taxon>Streptosporangiales</taxon>
        <taxon>Nocardiopsidaceae</taxon>
        <taxon>Nocardiopsis</taxon>
    </lineage>
</organism>
<dbReference type="EMBL" id="JAVREP010000012">
    <property type="protein sequence ID" value="MDT0330361.1"/>
    <property type="molecule type" value="Genomic_DNA"/>
</dbReference>
<evidence type="ECO:0000313" key="1">
    <source>
        <dbReference type="EMBL" id="MDT0330361.1"/>
    </source>
</evidence>
<protein>
    <submittedName>
        <fullName evidence="1">DUF1697 domain-containing protein</fullName>
    </submittedName>
</protein>
<dbReference type="PANTHER" id="PTHR36439:SF1">
    <property type="entry name" value="DUF1697 DOMAIN-CONTAINING PROTEIN"/>
    <property type="match status" value="1"/>
</dbReference>
<proteinExistence type="predicted"/>
<comment type="caution">
    <text evidence="1">The sequence shown here is derived from an EMBL/GenBank/DDBJ whole genome shotgun (WGS) entry which is preliminary data.</text>
</comment>
<dbReference type="RefSeq" id="WP_311512927.1">
    <property type="nucleotide sequence ID" value="NZ_JAVREP010000012.1"/>
</dbReference>
<name>A0ABU2MCE8_9ACTN</name>
<dbReference type="Pfam" id="PF08002">
    <property type="entry name" value="DUF1697"/>
    <property type="match status" value="1"/>
</dbReference>
<evidence type="ECO:0000313" key="2">
    <source>
        <dbReference type="Proteomes" id="UP001183390"/>
    </source>
</evidence>
<dbReference type="Gene3D" id="3.30.70.1280">
    <property type="entry name" value="SP0830-like domains"/>
    <property type="match status" value="1"/>
</dbReference>
<dbReference type="Proteomes" id="UP001183390">
    <property type="component" value="Unassembled WGS sequence"/>
</dbReference>
<reference evidence="2" key="1">
    <citation type="submission" date="2023-07" db="EMBL/GenBank/DDBJ databases">
        <title>30 novel species of actinomycetes from the DSMZ collection.</title>
        <authorList>
            <person name="Nouioui I."/>
        </authorList>
    </citation>
    <scope>NUCLEOTIDE SEQUENCE [LARGE SCALE GENOMIC DNA]</scope>
    <source>
        <strain evidence="2">DSM 44743</strain>
    </source>
</reference>